<proteinExistence type="predicted"/>
<organism evidence="1 2">
    <name type="scientific">Pholiota conissans</name>
    <dbReference type="NCBI Taxonomy" id="109636"/>
    <lineage>
        <taxon>Eukaryota</taxon>
        <taxon>Fungi</taxon>
        <taxon>Dikarya</taxon>
        <taxon>Basidiomycota</taxon>
        <taxon>Agaricomycotina</taxon>
        <taxon>Agaricomycetes</taxon>
        <taxon>Agaricomycetidae</taxon>
        <taxon>Agaricales</taxon>
        <taxon>Agaricineae</taxon>
        <taxon>Strophariaceae</taxon>
        <taxon>Pholiota</taxon>
    </lineage>
</organism>
<accession>A0A9P5YUC8</accession>
<evidence type="ECO:0000313" key="2">
    <source>
        <dbReference type="Proteomes" id="UP000807469"/>
    </source>
</evidence>
<sequence length="110" mass="12088">MCVDVWIRWLDQTMVAIFLPLVHIARSSVVVYTSATNLLQRLRPICVISHPPIVGPPSPVPSQAGRLRPDSDPLALLFLLQSGFFQAISSCAIRFRANYALLVFGNVTVG</sequence>
<keyword evidence="2" id="KW-1185">Reference proteome</keyword>
<reference evidence="1" key="1">
    <citation type="submission" date="2020-11" db="EMBL/GenBank/DDBJ databases">
        <authorList>
            <consortium name="DOE Joint Genome Institute"/>
            <person name="Ahrendt S."/>
            <person name="Riley R."/>
            <person name="Andreopoulos W."/>
            <person name="Labutti K."/>
            <person name="Pangilinan J."/>
            <person name="Ruiz-Duenas F.J."/>
            <person name="Barrasa J.M."/>
            <person name="Sanchez-Garcia M."/>
            <person name="Camarero S."/>
            <person name="Miyauchi S."/>
            <person name="Serrano A."/>
            <person name="Linde D."/>
            <person name="Babiker R."/>
            <person name="Drula E."/>
            <person name="Ayuso-Fernandez I."/>
            <person name="Pacheco R."/>
            <person name="Padilla G."/>
            <person name="Ferreira P."/>
            <person name="Barriuso J."/>
            <person name="Kellner H."/>
            <person name="Castanera R."/>
            <person name="Alfaro M."/>
            <person name="Ramirez L."/>
            <person name="Pisabarro A.G."/>
            <person name="Kuo A."/>
            <person name="Tritt A."/>
            <person name="Lipzen A."/>
            <person name="He G."/>
            <person name="Yan M."/>
            <person name="Ng V."/>
            <person name="Cullen D."/>
            <person name="Martin F."/>
            <person name="Rosso M.-N."/>
            <person name="Henrissat B."/>
            <person name="Hibbett D."/>
            <person name="Martinez A.T."/>
            <person name="Grigoriev I.V."/>
        </authorList>
    </citation>
    <scope>NUCLEOTIDE SEQUENCE</scope>
    <source>
        <strain evidence="1">CIRM-BRFM 674</strain>
    </source>
</reference>
<comment type="caution">
    <text evidence="1">The sequence shown here is derived from an EMBL/GenBank/DDBJ whole genome shotgun (WGS) entry which is preliminary data.</text>
</comment>
<name>A0A9P5YUC8_9AGAR</name>
<gene>
    <name evidence="1" type="ORF">BDN70DRAFT_258519</name>
</gene>
<protein>
    <submittedName>
        <fullName evidence="1">Uncharacterized protein</fullName>
    </submittedName>
</protein>
<dbReference type="Proteomes" id="UP000807469">
    <property type="component" value="Unassembled WGS sequence"/>
</dbReference>
<evidence type="ECO:0000313" key="1">
    <source>
        <dbReference type="EMBL" id="KAF9475301.1"/>
    </source>
</evidence>
<dbReference type="EMBL" id="MU155338">
    <property type="protein sequence ID" value="KAF9475301.1"/>
    <property type="molecule type" value="Genomic_DNA"/>
</dbReference>
<dbReference type="AlphaFoldDB" id="A0A9P5YUC8"/>